<dbReference type="PANTHER" id="PTHR42933">
    <property type="entry name" value="SLR6095 PROTEIN"/>
    <property type="match status" value="1"/>
</dbReference>
<proteinExistence type="inferred from homology"/>
<dbReference type="GO" id="GO:0008170">
    <property type="term" value="F:N-methyltransferase activity"/>
    <property type="evidence" value="ECO:0007669"/>
    <property type="project" value="InterPro"/>
</dbReference>
<evidence type="ECO:0000256" key="4">
    <source>
        <dbReference type="ARBA" id="ARBA00022679"/>
    </source>
</evidence>
<sequence>MRKPQAYAPTTAAQHRSQIVKLLHANSRSRNLWDVFSDFVEMGALAFANKVDLAQFDERENRYLRIVKRYSPEEVSRFCEMLAHLTNAMHLGPDDVLGKVFSELELGNSARGQFFTPYEVCRLMAQMKFRDAGELQQVINQRGYVTVHEPACGAGAMIIAMADTFHHMGINYQQNLHVVAQDVDSRAVHMAYLQLTLMHVPAIIILGNTLTLEQREVWYTPAHVLGNWKRKLSQGYLEGSELDPANLRKSTSEDLIEQMGLLFPTEAEVCEELPMLDAYGT</sequence>
<evidence type="ECO:0000256" key="3">
    <source>
        <dbReference type="ARBA" id="ARBA00022603"/>
    </source>
</evidence>
<dbReference type="PANTHER" id="PTHR42933:SF3">
    <property type="entry name" value="TYPE I RESTRICTION ENZYME MJAVIII METHYLASE SUBUNIT"/>
    <property type="match status" value="1"/>
</dbReference>
<dbReference type="EC" id="2.1.1.72" evidence="2"/>
<evidence type="ECO:0000313" key="9">
    <source>
        <dbReference type="EMBL" id="SER47028.1"/>
    </source>
</evidence>
<keyword evidence="5" id="KW-0949">S-adenosyl-L-methionine</keyword>
<evidence type="ECO:0000256" key="6">
    <source>
        <dbReference type="ARBA" id="ARBA00022747"/>
    </source>
</evidence>
<dbReference type="GO" id="GO:0003677">
    <property type="term" value="F:DNA binding"/>
    <property type="evidence" value="ECO:0007669"/>
    <property type="project" value="InterPro"/>
</dbReference>
<dbReference type="InterPro" id="IPR029063">
    <property type="entry name" value="SAM-dependent_MTases_sf"/>
</dbReference>
<dbReference type="GO" id="GO:0009307">
    <property type="term" value="P:DNA restriction-modification system"/>
    <property type="evidence" value="ECO:0007669"/>
    <property type="project" value="UniProtKB-KW"/>
</dbReference>
<dbReference type="EMBL" id="FOEV01000025">
    <property type="protein sequence ID" value="SER47028.1"/>
    <property type="molecule type" value="Genomic_DNA"/>
</dbReference>
<evidence type="ECO:0000259" key="8">
    <source>
        <dbReference type="Pfam" id="PF02384"/>
    </source>
</evidence>
<dbReference type="SUPFAM" id="SSF53335">
    <property type="entry name" value="S-adenosyl-L-methionine-dependent methyltransferases"/>
    <property type="match status" value="1"/>
</dbReference>
<organism evidence="9 10">
    <name type="scientific">Pseudomonas lutea</name>
    <dbReference type="NCBI Taxonomy" id="243924"/>
    <lineage>
        <taxon>Bacteria</taxon>
        <taxon>Pseudomonadati</taxon>
        <taxon>Pseudomonadota</taxon>
        <taxon>Gammaproteobacteria</taxon>
        <taxon>Pseudomonadales</taxon>
        <taxon>Pseudomonadaceae</taxon>
        <taxon>Pseudomonas</taxon>
    </lineage>
</organism>
<keyword evidence="4" id="KW-0808">Transferase</keyword>
<dbReference type="GO" id="GO:0032259">
    <property type="term" value="P:methylation"/>
    <property type="evidence" value="ECO:0007669"/>
    <property type="project" value="UniProtKB-KW"/>
</dbReference>
<dbReference type="InterPro" id="IPR003356">
    <property type="entry name" value="DNA_methylase_A-5"/>
</dbReference>
<reference evidence="9 10" key="1">
    <citation type="submission" date="2016-10" db="EMBL/GenBank/DDBJ databases">
        <authorList>
            <person name="Varghese N."/>
            <person name="Submissions S."/>
        </authorList>
    </citation>
    <scope>NUCLEOTIDE SEQUENCE [LARGE SCALE GENOMIC DNA]</scope>
    <source>
        <strain evidence="9 10">LMG 21974</strain>
    </source>
</reference>
<keyword evidence="6" id="KW-0680">Restriction system</keyword>
<evidence type="ECO:0000313" key="10">
    <source>
        <dbReference type="Proteomes" id="UP000183210"/>
    </source>
</evidence>
<dbReference type="GO" id="GO:0009007">
    <property type="term" value="F:site-specific DNA-methyltransferase (adenine-specific) activity"/>
    <property type="evidence" value="ECO:0007669"/>
    <property type="project" value="UniProtKB-EC"/>
</dbReference>
<dbReference type="Gene3D" id="3.40.50.150">
    <property type="entry name" value="Vaccinia Virus protein VP39"/>
    <property type="match status" value="1"/>
</dbReference>
<name>A0A9X8QM06_9PSED</name>
<evidence type="ECO:0000256" key="1">
    <source>
        <dbReference type="ARBA" id="ARBA00006594"/>
    </source>
</evidence>
<dbReference type="Proteomes" id="UP000183210">
    <property type="component" value="Unassembled WGS sequence"/>
</dbReference>
<keyword evidence="3 9" id="KW-0489">Methyltransferase</keyword>
<comment type="caution">
    <text evidence="9">The sequence shown here is derived from an EMBL/GenBank/DDBJ whole genome shotgun (WGS) entry which is preliminary data.</text>
</comment>
<evidence type="ECO:0000256" key="7">
    <source>
        <dbReference type="ARBA" id="ARBA00047942"/>
    </source>
</evidence>
<feature type="domain" description="DNA methylase adenine-specific" evidence="8">
    <location>
        <begin position="109"/>
        <end position="216"/>
    </location>
</feature>
<comment type="catalytic activity">
    <reaction evidence="7">
        <text>a 2'-deoxyadenosine in DNA + S-adenosyl-L-methionine = an N(6)-methyl-2'-deoxyadenosine in DNA + S-adenosyl-L-homocysteine + H(+)</text>
        <dbReference type="Rhea" id="RHEA:15197"/>
        <dbReference type="Rhea" id="RHEA-COMP:12418"/>
        <dbReference type="Rhea" id="RHEA-COMP:12419"/>
        <dbReference type="ChEBI" id="CHEBI:15378"/>
        <dbReference type="ChEBI" id="CHEBI:57856"/>
        <dbReference type="ChEBI" id="CHEBI:59789"/>
        <dbReference type="ChEBI" id="CHEBI:90615"/>
        <dbReference type="ChEBI" id="CHEBI:90616"/>
        <dbReference type="EC" id="2.1.1.72"/>
    </reaction>
</comment>
<accession>A0A9X8QM06</accession>
<evidence type="ECO:0000256" key="2">
    <source>
        <dbReference type="ARBA" id="ARBA00011900"/>
    </source>
</evidence>
<comment type="similarity">
    <text evidence="1">Belongs to the N(4)/N(6)-methyltransferase family.</text>
</comment>
<dbReference type="AlphaFoldDB" id="A0A9X8QM06"/>
<protein>
    <recommendedName>
        <fullName evidence="2">site-specific DNA-methyltransferase (adenine-specific)</fullName>
        <ecNumber evidence="2">2.1.1.72</ecNumber>
    </recommendedName>
</protein>
<dbReference type="InterPro" id="IPR051537">
    <property type="entry name" value="DNA_Adenine_Mtase"/>
</dbReference>
<evidence type="ECO:0000256" key="5">
    <source>
        <dbReference type="ARBA" id="ARBA00022691"/>
    </source>
</evidence>
<gene>
    <name evidence="9" type="ORF">SAMN05216409_12517</name>
</gene>
<dbReference type="PRINTS" id="PR00507">
    <property type="entry name" value="N12N6MTFRASE"/>
</dbReference>
<dbReference type="Pfam" id="PF02384">
    <property type="entry name" value="N6_Mtase"/>
    <property type="match status" value="1"/>
</dbReference>